<dbReference type="Pfam" id="PF04286">
    <property type="entry name" value="DUF445"/>
    <property type="match status" value="1"/>
</dbReference>
<proteinExistence type="predicted"/>
<dbReference type="PANTHER" id="PTHR38442">
    <property type="entry name" value="INNER MEMBRANE PROTEIN-RELATED"/>
    <property type="match status" value="1"/>
</dbReference>
<dbReference type="PANTHER" id="PTHR38442:SF1">
    <property type="entry name" value="INNER MEMBRANE PROTEIN"/>
    <property type="match status" value="1"/>
</dbReference>
<name>A0A173Y5E4_9FIRM</name>
<dbReference type="RefSeq" id="WP_036377413.1">
    <property type="nucleotide sequence ID" value="NZ_CABIWZ010000003.1"/>
</dbReference>
<protein>
    <submittedName>
        <fullName evidence="2">Predicted membrane protein</fullName>
    </submittedName>
</protein>
<dbReference type="AlphaFoldDB" id="A0A173Y5E4"/>
<dbReference type="Proteomes" id="UP000095546">
    <property type="component" value="Unassembled WGS sequence"/>
</dbReference>
<dbReference type="EMBL" id="CYYU01000003">
    <property type="protein sequence ID" value="CUN59139.1"/>
    <property type="molecule type" value="Genomic_DNA"/>
</dbReference>
<keyword evidence="1" id="KW-0472">Membrane</keyword>
<dbReference type="GO" id="GO:0005886">
    <property type="term" value="C:plasma membrane"/>
    <property type="evidence" value="ECO:0007669"/>
    <property type="project" value="TreeGrafter"/>
</dbReference>
<gene>
    <name evidence="2" type="ORF">ERS852385_00853</name>
</gene>
<feature type="transmembrane region" description="Helical" evidence="1">
    <location>
        <begin position="386"/>
        <end position="406"/>
    </location>
</feature>
<organism evidence="2 3">
    <name type="scientific">Mitsuokella jalaludinii</name>
    <dbReference type="NCBI Taxonomy" id="187979"/>
    <lineage>
        <taxon>Bacteria</taxon>
        <taxon>Bacillati</taxon>
        <taxon>Bacillota</taxon>
        <taxon>Negativicutes</taxon>
        <taxon>Selenomonadales</taxon>
        <taxon>Selenomonadaceae</taxon>
        <taxon>Mitsuokella</taxon>
    </lineage>
</organism>
<accession>A0A173Y5E4</accession>
<dbReference type="STRING" id="187979.ERS852385_00853"/>
<dbReference type="eggNOG" id="COG2733">
    <property type="taxonomic scope" value="Bacteria"/>
</dbReference>
<reference evidence="2 3" key="1">
    <citation type="submission" date="2015-09" db="EMBL/GenBank/DDBJ databases">
        <authorList>
            <consortium name="Pathogen Informatics"/>
        </authorList>
    </citation>
    <scope>NUCLEOTIDE SEQUENCE [LARGE SCALE GENOMIC DNA]</scope>
    <source>
        <strain evidence="2 3">2789STDY5608828</strain>
    </source>
</reference>
<evidence type="ECO:0000313" key="2">
    <source>
        <dbReference type="EMBL" id="CUN59139.1"/>
    </source>
</evidence>
<sequence>MQKKNKANLALGISAAGFLGTMAAGGSGFVMGLFHHGFLAATIGGLADWFAVTALFRKPLGISYRTDVLRRNRKRIMDAIVTFASDDLLSTENIMRVIREQDTAGLLVDYLEHRGGREGVIEVVDTVVLKVVNDLDSEALARDLAPAVREGLRGLALENVLLELVRTLGEEQHSKRILHSVLTIGEQVLQSPAMQQVLFDNIKVLRKEYEGESAGRAFVLSALGLDDKELLAIFNEKAQKGLEDLLSEQTEGYARLKAGFEGMVLSFSNDASLRHALGEWKERWLAQMDIEGMIASWIENVLKGEEPFWLPHLNAFIEQRIDDFVHSEAWQRRFDKMLKDLIESELTKHHELIPGLIHERLDEFSDDALVAFVEEKVQDDLQMIRINGSIVGSLVGMGLYLLVWAAERMWGL</sequence>
<dbReference type="OrthoDB" id="9769590at2"/>
<feature type="transmembrane region" description="Helical" evidence="1">
    <location>
        <begin position="33"/>
        <end position="56"/>
    </location>
</feature>
<dbReference type="InterPro" id="IPR007383">
    <property type="entry name" value="DUF445"/>
</dbReference>
<evidence type="ECO:0000256" key="1">
    <source>
        <dbReference type="SAM" id="Phobius"/>
    </source>
</evidence>
<keyword evidence="3" id="KW-1185">Reference proteome</keyword>
<evidence type="ECO:0000313" key="3">
    <source>
        <dbReference type="Proteomes" id="UP000095546"/>
    </source>
</evidence>
<keyword evidence="1" id="KW-1133">Transmembrane helix</keyword>
<keyword evidence="1" id="KW-0812">Transmembrane</keyword>